<organism evidence="2 3">
    <name type="scientific">Williamsia marianensis</name>
    <dbReference type="NCBI Taxonomy" id="85044"/>
    <lineage>
        <taxon>Bacteria</taxon>
        <taxon>Bacillati</taxon>
        <taxon>Actinomycetota</taxon>
        <taxon>Actinomycetes</taxon>
        <taxon>Mycobacteriales</taxon>
        <taxon>Nocardiaceae</taxon>
        <taxon>Williamsia</taxon>
    </lineage>
</organism>
<evidence type="ECO:0000313" key="2">
    <source>
        <dbReference type="EMBL" id="PHV64904.1"/>
    </source>
</evidence>
<dbReference type="Gene3D" id="3.10.450.50">
    <property type="match status" value="1"/>
</dbReference>
<sequence length="180" mass="20340">MPGVQRRLRGRRTIRAAHVRGISCIEGEPDMSADVSDRVEIEAALRAYAVGLDERRFEMWDNVFTDDAVIDFTPMGGRRETPAEMSNRLGSDDPNWLFAQHPLYNTLIEVDGDQATAHSDYGVETGRRGAEEGQIVRMSGGGSYRDTLRRTPVGWRISERLVFMKWKQTVTVPDELAGRR</sequence>
<reference evidence="2 3" key="1">
    <citation type="submission" date="2017-10" db="EMBL/GenBank/DDBJ databases">
        <title>The draft genome sequence of Williamsia sp. BULT 1.1 isolated from the semi-arid grassland soils from South Africa.</title>
        <authorList>
            <person name="Kabwe M.H."/>
            <person name="Govender N."/>
            <person name="Mutseka Lunga P."/>
            <person name="Vikram S."/>
            <person name="Makhalanyane T.P."/>
        </authorList>
    </citation>
    <scope>NUCLEOTIDE SEQUENCE [LARGE SCALE GENOMIC DNA]</scope>
    <source>
        <strain evidence="2 3">BULT 1.1</strain>
    </source>
</reference>
<dbReference type="Pfam" id="PF13577">
    <property type="entry name" value="SnoaL_4"/>
    <property type="match status" value="1"/>
</dbReference>
<comment type="caution">
    <text evidence="2">The sequence shown here is derived from an EMBL/GenBank/DDBJ whole genome shotgun (WGS) entry which is preliminary data.</text>
</comment>
<dbReference type="Proteomes" id="UP000225108">
    <property type="component" value="Unassembled WGS sequence"/>
</dbReference>
<dbReference type="AlphaFoldDB" id="A0A2G3PGG0"/>
<evidence type="ECO:0000259" key="1">
    <source>
        <dbReference type="Pfam" id="PF13577"/>
    </source>
</evidence>
<accession>A0A2G3PGG0</accession>
<dbReference type="InterPro" id="IPR037401">
    <property type="entry name" value="SnoaL-like"/>
</dbReference>
<evidence type="ECO:0000313" key="3">
    <source>
        <dbReference type="Proteomes" id="UP000225108"/>
    </source>
</evidence>
<dbReference type="EMBL" id="PEBD01000011">
    <property type="protein sequence ID" value="PHV64904.1"/>
    <property type="molecule type" value="Genomic_DNA"/>
</dbReference>
<name>A0A2G3PGG0_WILMA</name>
<protein>
    <recommendedName>
        <fullName evidence="1">SnoaL-like domain-containing protein</fullName>
    </recommendedName>
</protein>
<dbReference type="InterPro" id="IPR032710">
    <property type="entry name" value="NTF2-like_dom_sf"/>
</dbReference>
<gene>
    <name evidence="2" type="ORF">CSW57_21815</name>
</gene>
<feature type="domain" description="SnoaL-like" evidence="1">
    <location>
        <begin position="34"/>
        <end position="160"/>
    </location>
</feature>
<dbReference type="SUPFAM" id="SSF54427">
    <property type="entry name" value="NTF2-like"/>
    <property type="match status" value="1"/>
</dbReference>
<proteinExistence type="predicted"/>